<dbReference type="Pfam" id="PF08158">
    <property type="entry name" value="SDA1_HEAT"/>
    <property type="match status" value="1"/>
</dbReference>
<feature type="region of interest" description="Disordered" evidence="7">
    <location>
        <begin position="646"/>
        <end position="717"/>
    </location>
</feature>
<dbReference type="InterPro" id="IPR007949">
    <property type="entry name" value="SDA1_MD"/>
</dbReference>
<feature type="domain" description="SDA1 C-terminal" evidence="10">
    <location>
        <begin position="686"/>
        <end position="730"/>
    </location>
</feature>
<name>A0AA39XZN4_9PEZI</name>
<dbReference type="PANTHER" id="PTHR12730">
    <property type="entry name" value="HSDA/SDA1-RELATED"/>
    <property type="match status" value="1"/>
</dbReference>
<comment type="similarity">
    <text evidence="1 6">Belongs to the SDA1 family.</text>
</comment>
<evidence type="ECO:0000259" key="8">
    <source>
        <dbReference type="Pfam" id="PF05285"/>
    </source>
</evidence>
<dbReference type="PANTHER" id="PTHR12730:SF0">
    <property type="entry name" value="PROTEIN SDA1 HOMOLOG"/>
    <property type="match status" value="1"/>
</dbReference>
<dbReference type="GO" id="GO:0015031">
    <property type="term" value="P:protein transport"/>
    <property type="evidence" value="ECO:0007669"/>
    <property type="project" value="UniProtKB-KW"/>
</dbReference>
<dbReference type="GO" id="GO:0000055">
    <property type="term" value="P:ribosomal large subunit export from nucleus"/>
    <property type="evidence" value="ECO:0007669"/>
    <property type="project" value="UniProtKB-UniRule"/>
</dbReference>
<feature type="compositionally biased region" description="Basic and acidic residues" evidence="7">
    <location>
        <begin position="681"/>
        <end position="692"/>
    </location>
</feature>
<proteinExistence type="inferred from homology"/>
<feature type="compositionally biased region" description="Acidic residues" evidence="7">
    <location>
        <begin position="517"/>
        <end position="526"/>
    </location>
</feature>
<dbReference type="GO" id="GO:0005730">
    <property type="term" value="C:nucleolus"/>
    <property type="evidence" value="ECO:0007669"/>
    <property type="project" value="UniProtKB-SubCell"/>
</dbReference>
<dbReference type="GO" id="GO:0042273">
    <property type="term" value="P:ribosomal large subunit biogenesis"/>
    <property type="evidence" value="ECO:0007669"/>
    <property type="project" value="UniProtKB-UniRule"/>
</dbReference>
<comment type="subcellular location">
    <subcellularLocation>
        <location evidence="6">Nucleus</location>
        <location evidence="6">Nucleolus</location>
    </subcellularLocation>
</comment>
<accession>A0AA39XZN4</accession>
<feature type="domain" description="SDA1 N-terminal" evidence="9">
    <location>
        <begin position="70"/>
        <end position="436"/>
    </location>
</feature>
<dbReference type="Proteomes" id="UP001174936">
    <property type="component" value="Unassembled WGS sequence"/>
</dbReference>
<sequence>MPKRKVAALEKVEADLVNLQYKIRRDPKSYAQEFYDQWLAYDAQRQIFVSSPATASSDDVKKFHDLVDLVAHVADLYPDLTASYPDHLKELLNRHHATLDKELREKIVGSLTLLRRKDVIDSTSLLTTLFPILISTPSKTLRSLLYTKIISDLRESNSKSTNHRLNRTIQTVLHNLVTSDRTSTKGMWATRITRELWRRQIWTDAKPCDVMKEACLSDNEKVVVGGVRFFLGGDKAREEMEDDSSDDEVDMKKLKHQSGINKKTKKRQKALGKAVEKVKKQERKKNAPHPLNFSALHLIHDPQGFAEKLFQKHLQNTKNRFSLENKLQILQLVTRLVGLHKLTIISLYSWFARYLTPKQPSVTSFLASLAQGTHNLVPPDAIEPLIVKIANEFVSEAAASEVAAAGINAIREVAIRQPLCMNETLLQDLVLYQRSKDKGVVMAAKGLQSLYREVYPELLQKKYRGKEATMGLKSGETKQWKFGEEEVGGIEGIELLEKYKEEQKEKKMAERVGEDGEPKDDDEEDDGFHSDEWEIGSSDSDDSSTGWINVSDSEDDEPAPKRTKTDPEAPELVDEDKENAEAEANRISKLATTTILTPADLLKLQELRREANIDKAMGNTSKRKKELIARHIDEGVTADDIELPAQLGKKSTKEERVALAKDGKPGREEHKSTQAIRKSKKEAEGKSTTNKEKSRKKNFLMTIGKARAKNKRSLVDTKKALKAHIARSKSGGRRANGT</sequence>
<feature type="compositionally biased region" description="Basic and acidic residues" evidence="7">
    <location>
        <begin position="506"/>
        <end position="516"/>
    </location>
</feature>
<evidence type="ECO:0000259" key="10">
    <source>
        <dbReference type="Pfam" id="PF21638"/>
    </source>
</evidence>
<keyword evidence="12" id="KW-1185">Reference proteome</keyword>
<protein>
    <recommendedName>
        <fullName evidence="6">Protein SDA1</fullName>
    </recommendedName>
</protein>
<evidence type="ECO:0000256" key="1">
    <source>
        <dbReference type="ARBA" id="ARBA00005783"/>
    </source>
</evidence>
<dbReference type="AlphaFoldDB" id="A0AA39XZN4"/>
<evidence type="ECO:0000256" key="7">
    <source>
        <dbReference type="SAM" id="MobiDB-lite"/>
    </source>
</evidence>
<evidence type="ECO:0000313" key="12">
    <source>
        <dbReference type="Proteomes" id="UP001174936"/>
    </source>
</evidence>
<evidence type="ECO:0000256" key="4">
    <source>
        <dbReference type="ARBA" id="ARBA00022927"/>
    </source>
</evidence>
<gene>
    <name evidence="11" type="ORF">B0T16DRAFT_391755</name>
</gene>
<dbReference type="InterPro" id="IPR027312">
    <property type="entry name" value="Sda1"/>
</dbReference>
<evidence type="ECO:0000256" key="5">
    <source>
        <dbReference type="ARBA" id="ARBA00023242"/>
    </source>
</evidence>
<keyword evidence="4 6" id="KW-0653">Protein transport</keyword>
<keyword evidence="5 6" id="KW-0539">Nucleus</keyword>
<feature type="compositionally biased region" description="Acidic residues" evidence="7">
    <location>
        <begin position="568"/>
        <end position="578"/>
    </location>
</feature>
<evidence type="ECO:0000256" key="3">
    <source>
        <dbReference type="ARBA" id="ARBA00022517"/>
    </source>
</evidence>
<evidence type="ECO:0000256" key="2">
    <source>
        <dbReference type="ARBA" id="ARBA00022448"/>
    </source>
</evidence>
<dbReference type="Pfam" id="PF05285">
    <property type="entry name" value="SDA1_dom"/>
    <property type="match status" value="1"/>
</dbReference>
<comment type="caution">
    <text evidence="11">The sequence shown here is derived from an EMBL/GenBank/DDBJ whole genome shotgun (WGS) entry which is preliminary data.</text>
</comment>
<dbReference type="InterPro" id="IPR012977">
    <property type="entry name" value="SDA1_N"/>
</dbReference>
<keyword evidence="3 6" id="KW-0690">Ribosome biogenesis</keyword>
<feature type="compositionally biased region" description="Basic and acidic residues" evidence="7">
    <location>
        <begin position="558"/>
        <end position="567"/>
    </location>
</feature>
<keyword evidence="2 6" id="KW-0813">Transport</keyword>
<evidence type="ECO:0000256" key="6">
    <source>
        <dbReference type="RuleBase" id="RU365057"/>
    </source>
</evidence>
<feature type="region of interest" description="Disordered" evidence="7">
    <location>
        <begin position="506"/>
        <end position="585"/>
    </location>
</feature>
<dbReference type="EMBL" id="JAULSV010000005">
    <property type="protein sequence ID" value="KAK0643188.1"/>
    <property type="molecule type" value="Genomic_DNA"/>
</dbReference>
<evidence type="ECO:0000313" key="11">
    <source>
        <dbReference type="EMBL" id="KAK0643188.1"/>
    </source>
</evidence>
<dbReference type="Pfam" id="PF21638">
    <property type="entry name" value="SDA1_C"/>
    <property type="match status" value="1"/>
</dbReference>
<reference evidence="11" key="1">
    <citation type="submission" date="2023-06" db="EMBL/GenBank/DDBJ databases">
        <title>Genome-scale phylogeny and comparative genomics of the fungal order Sordariales.</title>
        <authorList>
            <consortium name="Lawrence Berkeley National Laboratory"/>
            <person name="Hensen N."/>
            <person name="Bonometti L."/>
            <person name="Westerberg I."/>
            <person name="Brannstrom I.O."/>
            <person name="Guillou S."/>
            <person name="Cros-Aarteil S."/>
            <person name="Calhoun S."/>
            <person name="Haridas S."/>
            <person name="Kuo A."/>
            <person name="Mondo S."/>
            <person name="Pangilinan J."/>
            <person name="Riley R."/>
            <person name="Labutti K."/>
            <person name="Andreopoulos B."/>
            <person name="Lipzen A."/>
            <person name="Chen C."/>
            <person name="Yanf M."/>
            <person name="Daum C."/>
            <person name="Ng V."/>
            <person name="Clum A."/>
            <person name="Steindorff A."/>
            <person name="Ohm R."/>
            <person name="Martin F."/>
            <person name="Silar P."/>
            <person name="Natvig D."/>
            <person name="Lalanne C."/>
            <person name="Gautier V."/>
            <person name="Ament-Velasquez S.L."/>
            <person name="Kruys A."/>
            <person name="Hutchinson M.I."/>
            <person name="Powell A.J."/>
            <person name="Barry K."/>
            <person name="Miller A.N."/>
            <person name="Grigoriev I.V."/>
            <person name="Debuchy R."/>
            <person name="Gladieux P."/>
            <person name="Thoren M.H."/>
            <person name="Johannesson H."/>
        </authorList>
    </citation>
    <scope>NUCLEOTIDE SEQUENCE</scope>
    <source>
        <strain evidence="11">SMH2532-1</strain>
    </source>
</reference>
<feature type="domain" description="SDA1 middle" evidence="8">
    <location>
        <begin position="540"/>
        <end position="663"/>
    </location>
</feature>
<comment type="function">
    <text evidence="6">Required for 60S pre-ribosomal subunits export to the cytoplasm.</text>
</comment>
<organism evidence="11 12">
    <name type="scientific">Cercophora newfieldiana</name>
    <dbReference type="NCBI Taxonomy" id="92897"/>
    <lineage>
        <taxon>Eukaryota</taxon>
        <taxon>Fungi</taxon>
        <taxon>Dikarya</taxon>
        <taxon>Ascomycota</taxon>
        <taxon>Pezizomycotina</taxon>
        <taxon>Sordariomycetes</taxon>
        <taxon>Sordariomycetidae</taxon>
        <taxon>Sordariales</taxon>
        <taxon>Lasiosphaeriaceae</taxon>
        <taxon>Cercophora</taxon>
    </lineage>
</organism>
<dbReference type="InterPro" id="IPR048292">
    <property type="entry name" value="SDA1_C"/>
</dbReference>
<feature type="compositionally biased region" description="Basic and acidic residues" evidence="7">
    <location>
        <begin position="651"/>
        <end position="672"/>
    </location>
</feature>
<evidence type="ECO:0000259" key="9">
    <source>
        <dbReference type="Pfam" id="PF08158"/>
    </source>
</evidence>